<reference evidence="2 3" key="1">
    <citation type="journal article" date="2016" name="Mol. Biol. Evol.">
        <title>Comparative Genomics of Early-Diverging Mushroom-Forming Fungi Provides Insights into the Origins of Lignocellulose Decay Capabilities.</title>
        <authorList>
            <person name="Nagy L.G."/>
            <person name="Riley R."/>
            <person name="Tritt A."/>
            <person name="Adam C."/>
            <person name="Daum C."/>
            <person name="Floudas D."/>
            <person name="Sun H."/>
            <person name="Yadav J.S."/>
            <person name="Pangilinan J."/>
            <person name="Larsson K.H."/>
            <person name="Matsuura K."/>
            <person name="Barry K."/>
            <person name="Labutti K."/>
            <person name="Kuo R."/>
            <person name="Ohm R.A."/>
            <person name="Bhattacharya S.S."/>
            <person name="Shirouzu T."/>
            <person name="Yoshinaga Y."/>
            <person name="Martin F.M."/>
            <person name="Grigoriev I.V."/>
            <person name="Hibbett D.S."/>
        </authorList>
    </citation>
    <scope>NUCLEOTIDE SEQUENCE [LARGE SCALE GENOMIC DNA]</scope>
    <source>
        <strain evidence="2 3">HHB9708</strain>
    </source>
</reference>
<organism evidence="2 3">
    <name type="scientific">Sistotremastrum niveocremeum HHB9708</name>
    <dbReference type="NCBI Taxonomy" id="1314777"/>
    <lineage>
        <taxon>Eukaryota</taxon>
        <taxon>Fungi</taxon>
        <taxon>Dikarya</taxon>
        <taxon>Basidiomycota</taxon>
        <taxon>Agaricomycotina</taxon>
        <taxon>Agaricomycetes</taxon>
        <taxon>Sistotremastrales</taxon>
        <taxon>Sistotremastraceae</taxon>
        <taxon>Sertulicium</taxon>
        <taxon>Sertulicium niveocremeum</taxon>
    </lineage>
</organism>
<sequence length="249" mass="27058">MSLCPDCIKGVKHEGTPTGKVEKIAGVNVYVALPENNANPDKAILFLPDVFGHALPNAQLLADDFANNGFATYLIDLFQGDYLPADALSTGFNIGAWFPNHGPEKVTPAIDAVYNALKEKGITRFGATGYCFGARYVFNYAFENKIQVSVTAHPSLLQVPADIEKYLAVSKAPLLINSCTTDTQFPHEAQAKTDEILGDGKFAPGYKREYWKGCTHGFAVRGDPSDPAVKAGKEGAFEASVLRWFKQHL</sequence>
<dbReference type="Pfam" id="PF01738">
    <property type="entry name" value="DLH"/>
    <property type="match status" value="1"/>
</dbReference>
<dbReference type="Proteomes" id="UP000076722">
    <property type="component" value="Unassembled WGS sequence"/>
</dbReference>
<name>A0A164VRQ5_9AGAM</name>
<dbReference type="InterPro" id="IPR029058">
    <property type="entry name" value="AB_hydrolase_fold"/>
</dbReference>
<dbReference type="SUPFAM" id="SSF53474">
    <property type="entry name" value="alpha/beta-Hydrolases"/>
    <property type="match status" value="1"/>
</dbReference>
<dbReference type="STRING" id="1314777.A0A164VRQ5"/>
<dbReference type="PANTHER" id="PTHR17630:SF44">
    <property type="entry name" value="PROTEIN AIM2"/>
    <property type="match status" value="1"/>
</dbReference>
<evidence type="ECO:0000313" key="2">
    <source>
        <dbReference type="EMBL" id="KZS94404.1"/>
    </source>
</evidence>
<accession>A0A164VRQ5</accession>
<feature type="domain" description="Dienelactone hydrolase" evidence="1">
    <location>
        <begin position="28"/>
        <end position="248"/>
    </location>
</feature>
<dbReference type="Gene3D" id="3.40.50.1820">
    <property type="entry name" value="alpha/beta hydrolase"/>
    <property type="match status" value="1"/>
</dbReference>
<evidence type="ECO:0000313" key="3">
    <source>
        <dbReference type="Proteomes" id="UP000076722"/>
    </source>
</evidence>
<dbReference type="EMBL" id="KV419404">
    <property type="protein sequence ID" value="KZS94404.1"/>
    <property type="molecule type" value="Genomic_DNA"/>
</dbReference>
<keyword evidence="3" id="KW-1185">Reference proteome</keyword>
<protein>
    <submittedName>
        <fullName evidence="2">Alpha/beta-hydrolase</fullName>
    </submittedName>
</protein>
<gene>
    <name evidence="2" type="ORF">SISNIDRAFT_503171</name>
</gene>
<keyword evidence="2" id="KW-0378">Hydrolase</keyword>
<dbReference type="GO" id="GO:0016787">
    <property type="term" value="F:hydrolase activity"/>
    <property type="evidence" value="ECO:0007669"/>
    <property type="project" value="UniProtKB-KW"/>
</dbReference>
<proteinExistence type="predicted"/>
<evidence type="ECO:0000259" key="1">
    <source>
        <dbReference type="Pfam" id="PF01738"/>
    </source>
</evidence>
<dbReference type="OrthoDB" id="17560at2759"/>
<dbReference type="PANTHER" id="PTHR17630">
    <property type="entry name" value="DIENELACTONE HYDROLASE"/>
    <property type="match status" value="1"/>
</dbReference>
<dbReference type="AlphaFoldDB" id="A0A164VRQ5"/>
<dbReference type="InterPro" id="IPR002925">
    <property type="entry name" value="Dienelactn_hydro"/>
</dbReference>